<dbReference type="EMBL" id="JACHZG010000001">
    <property type="protein sequence ID" value="MBB3327828.1"/>
    <property type="molecule type" value="Genomic_DNA"/>
</dbReference>
<evidence type="ECO:0000256" key="4">
    <source>
        <dbReference type="ARBA" id="ARBA00023136"/>
    </source>
</evidence>
<keyword evidence="1" id="KW-1003">Cell membrane</keyword>
<dbReference type="InterPro" id="IPR036465">
    <property type="entry name" value="vWFA_dom_sf"/>
</dbReference>
<dbReference type="Pfam" id="PF07584">
    <property type="entry name" value="BatA"/>
    <property type="match status" value="1"/>
</dbReference>
<feature type="transmembrane region" description="Helical" evidence="5">
    <location>
        <begin position="31"/>
        <end position="48"/>
    </location>
</feature>
<dbReference type="Pfam" id="PF13519">
    <property type="entry name" value="VWA_2"/>
    <property type="match status" value="1"/>
</dbReference>
<dbReference type="SMART" id="SM00327">
    <property type="entry name" value="VWA"/>
    <property type="match status" value="1"/>
</dbReference>
<dbReference type="Gene3D" id="3.40.50.410">
    <property type="entry name" value="von Willebrand factor, type A domain"/>
    <property type="match status" value="1"/>
</dbReference>
<sequence>MSAATAVLAPLNVFGDVWSFFSQISFASPGRMLILVAIPLLVAAYVLASRRKNRRGMRFTNTSMLDVVIPRQSQWRRHLAVALSLLSLVTLTTAFAKPTTEVNVPRERATIVLVIDASLSMQATDVPPNRLDAAKAAAIAFVNELPEKYNVSVVSMAGATSILVPPTLQHGTVANAINSIKLQDSTAIGAGIDTAMAALQQAPKDPDHPDDPAPGAIVLLSDGSNTTGRAPQQAAGDAKLAGVPVYTIAYGTENGYVDLDGKRNPVPVDKEQMQEIAQISGGQYFAAATPEQLRSVYENISSEVGYEKADREVTSQFAGFGLAFAVLAALGAISLGAKWP</sequence>
<dbReference type="SUPFAM" id="SSF53300">
    <property type="entry name" value="vWA-like"/>
    <property type="match status" value="1"/>
</dbReference>
<keyword evidence="4 5" id="KW-0472">Membrane</keyword>
<gene>
    <name evidence="7" type="ORF">FHX39_002772</name>
</gene>
<evidence type="ECO:0000259" key="6">
    <source>
        <dbReference type="PROSITE" id="PS50234"/>
    </source>
</evidence>
<evidence type="ECO:0000313" key="8">
    <source>
        <dbReference type="Proteomes" id="UP000565572"/>
    </source>
</evidence>
<dbReference type="PANTHER" id="PTHR22550:SF5">
    <property type="entry name" value="LEUCINE ZIPPER PROTEIN 4"/>
    <property type="match status" value="1"/>
</dbReference>
<name>A0A7W5JX17_9ACTN</name>
<dbReference type="PANTHER" id="PTHR22550">
    <property type="entry name" value="SPORE GERMINATION PROTEIN"/>
    <property type="match status" value="1"/>
</dbReference>
<dbReference type="AlphaFoldDB" id="A0A7W5JX17"/>
<protein>
    <submittedName>
        <fullName evidence="7">Ca-activated chloride channel family protein</fullName>
    </submittedName>
</protein>
<accession>A0A7W5JX17</accession>
<reference evidence="7 8" key="1">
    <citation type="submission" date="2020-08" db="EMBL/GenBank/DDBJ databases">
        <title>Sequencing the genomes of 1000 actinobacteria strains.</title>
        <authorList>
            <person name="Klenk H.-P."/>
        </authorList>
    </citation>
    <scope>NUCLEOTIDE SEQUENCE [LARGE SCALE GENOMIC DNA]</scope>
    <source>
        <strain evidence="7 8">DSM 11053</strain>
    </source>
</reference>
<dbReference type="InterPro" id="IPR002035">
    <property type="entry name" value="VWF_A"/>
</dbReference>
<evidence type="ECO:0000256" key="1">
    <source>
        <dbReference type="ARBA" id="ARBA00022475"/>
    </source>
</evidence>
<evidence type="ECO:0000256" key="2">
    <source>
        <dbReference type="ARBA" id="ARBA00022692"/>
    </source>
</evidence>
<evidence type="ECO:0000313" key="7">
    <source>
        <dbReference type="EMBL" id="MBB3327828.1"/>
    </source>
</evidence>
<evidence type="ECO:0000256" key="5">
    <source>
        <dbReference type="SAM" id="Phobius"/>
    </source>
</evidence>
<dbReference type="Proteomes" id="UP000565572">
    <property type="component" value="Unassembled WGS sequence"/>
</dbReference>
<dbReference type="RefSeq" id="WP_183339297.1">
    <property type="nucleotide sequence ID" value="NZ_JACHZG010000001.1"/>
</dbReference>
<dbReference type="InterPro" id="IPR050768">
    <property type="entry name" value="UPF0353/GerABKA_families"/>
</dbReference>
<proteinExistence type="predicted"/>
<organism evidence="7 8">
    <name type="scientific">Microlunatus antarcticus</name>
    <dbReference type="NCBI Taxonomy" id="53388"/>
    <lineage>
        <taxon>Bacteria</taxon>
        <taxon>Bacillati</taxon>
        <taxon>Actinomycetota</taxon>
        <taxon>Actinomycetes</taxon>
        <taxon>Propionibacteriales</taxon>
        <taxon>Propionibacteriaceae</taxon>
        <taxon>Microlunatus</taxon>
    </lineage>
</organism>
<feature type="transmembrane region" description="Helical" evidence="5">
    <location>
        <begin position="317"/>
        <end position="337"/>
    </location>
</feature>
<keyword evidence="3 5" id="KW-1133">Transmembrane helix</keyword>
<dbReference type="InterPro" id="IPR024163">
    <property type="entry name" value="Aerotolerance_reg_N"/>
</dbReference>
<feature type="domain" description="VWFA" evidence="6">
    <location>
        <begin position="110"/>
        <end position="300"/>
    </location>
</feature>
<keyword evidence="2 5" id="KW-0812">Transmembrane</keyword>
<comment type="caution">
    <text evidence="7">The sequence shown here is derived from an EMBL/GenBank/DDBJ whole genome shotgun (WGS) entry which is preliminary data.</text>
</comment>
<evidence type="ECO:0000256" key="3">
    <source>
        <dbReference type="ARBA" id="ARBA00022989"/>
    </source>
</evidence>
<keyword evidence="8" id="KW-1185">Reference proteome</keyword>
<dbReference type="PROSITE" id="PS50234">
    <property type="entry name" value="VWFA"/>
    <property type="match status" value="1"/>
</dbReference>